<dbReference type="InterPro" id="IPR056490">
    <property type="entry name" value="Rcc01698_C"/>
</dbReference>
<sequence>MATIALTLAGTAIGGPIGGAIGSILGGQVDNAIFGKPKIGAGRLKELDVQTSTYGAAIPKIYGTMRVAGSVIWASDLIENKVKSGGKGQANSVNYSYSANFAVAIASNHIKSIGRIWADGKLLRGAAGDLKTGGMMRFYPGDEQQQADPLLLAAQGMDKCPAFRGICYVVFEGLQLADFGNRIPSLSFELFEDEQHVSLNRILNDIAPNMAGSTSDEQLIGYQIIQENARDALADLASFYSGFFTEKNGKLYYSNGRKITDYAIGKEYIISVDNKKISKPEHNIGAVGDAPSHLLIRYYAPERDYLPHQVEVQRPGQYDRHLNIDFPATLNMQQAQCAAMAMLNGHYDARHIWTAMLPRHYKKMAVGSIISVHGDPFSWLITETQQNLAGNLIKARRYSDMAAMMDNLSNMPDMQVAGHIAQFDDVHGPTILRAFAAPIFDAQYSHRPMVAIAANGAQHGWRRAAIFVENAAGDALVQAESIAQNSITGDVVQAVLAPAKAEFWDLKSRIIVQLDRKDDILVGASNADILSNKYLNLARIGEEFVQFATCQPRGDGRFELSSFLRGRFASDEAIFNHMANEQFLLIEQNRMNIIDIEALLPAGMPTSSSSDSAVSGEENLSRLDGMLHIEAQGLGDEMPVEAQIANWDKFTRPLRPVHPAIYHHPTDGTQISWQRRSRIDNGWRDYVDIILDEPSEKYQISAFVNGGVNAPNNAQKIELSFTDKNNFWLLDSEKQAIKASLNIPPDELLGLEVRQMGENAPSAPLIFLI</sequence>
<dbReference type="Pfam" id="PF23666">
    <property type="entry name" value="Rcc01698_C"/>
    <property type="match status" value="1"/>
</dbReference>
<dbReference type="Pfam" id="PF13550">
    <property type="entry name" value="Phage-tail_3"/>
    <property type="match status" value="1"/>
</dbReference>
<protein>
    <submittedName>
        <fullName evidence="3">Uncharacterized protein</fullName>
    </submittedName>
</protein>
<dbReference type="RefSeq" id="WP_072559886.1">
    <property type="nucleotide sequence ID" value="NZ_CP018154.1"/>
</dbReference>
<dbReference type="KEGG" id="sphl:LPB140_11055"/>
<organism evidence="3 4">
    <name type="scientific">Sphingorhabdus lutea</name>
    <dbReference type="NCBI Taxonomy" id="1913578"/>
    <lineage>
        <taxon>Bacteria</taxon>
        <taxon>Pseudomonadati</taxon>
        <taxon>Pseudomonadota</taxon>
        <taxon>Alphaproteobacteria</taxon>
        <taxon>Sphingomonadales</taxon>
        <taxon>Sphingomonadaceae</taxon>
        <taxon>Sphingorhabdus</taxon>
    </lineage>
</organism>
<dbReference type="OrthoDB" id="8445115at2"/>
<proteinExistence type="predicted"/>
<evidence type="ECO:0000313" key="4">
    <source>
        <dbReference type="Proteomes" id="UP000242561"/>
    </source>
</evidence>
<feature type="domain" description="Tip attachment protein J" evidence="1">
    <location>
        <begin position="226"/>
        <end position="384"/>
    </location>
</feature>
<dbReference type="InterPro" id="IPR032876">
    <property type="entry name" value="J_dom"/>
</dbReference>
<keyword evidence="4" id="KW-1185">Reference proteome</keyword>
<reference evidence="3 4" key="1">
    <citation type="submission" date="2016-11" db="EMBL/GenBank/DDBJ databases">
        <title>Sphingorhabdus sp. LPB0140, isolated from marine environment.</title>
        <authorList>
            <person name="Kim E."/>
            <person name="Yi H."/>
        </authorList>
    </citation>
    <scope>NUCLEOTIDE SEQUENCE [LARGE SCALE GENOMIC DNA]</scope>
    <source>
        <strain evidence="3 4">LPB0140</strain>
    </source>
</reference>
<dbReference type="AlphaFoldDB" id="A0A1L3JDM2"/>
<gene>
    <name evidence="3" type="ORF">LPB140_11055</name>
</gene>
<name>A0A1L3JDM2_9SPHN</name>
<dbReference type="STRING" id="1913578.LPB140_11055"/>
<evidence type="ECO:0000259" key="1">
    <source>
        <dbReference type="Pfam" id="PF13550"/>
    </source>
</evidence>
<evidence type="ECO:0000313" key="3">
    <source>
        <dbReference type="EMBL" id="APG63234.1"/>
    </source>
</evidence>
<accession>A0A1L3JDM2</accession>
<feature type="domain" description="Rcc01698-like C-terminal" evidence="2">
    <location>
        <begin position="491"/>
        <end position="583"/>
    </location>
</feature>
<evidence type="ECO:0000259" key="2">
    <source>
        <dbReference type="Pfam" id="PF23666"/>
    </source>
</evidence>
<dbReference type="EMBL" id="CP018154">
    <property type="protein sequence ID" value="APG63234.1"/>
    <property type="molecule type" value="Genomic_DNA"/>
</dbReference>
<dbReference type="Proteomes" id="UP000242561">
    <property type="component" value="Chromosome"/>
</dbReference>